<reference evidence="1 2" key="1">
    <citation type="submission" date="2016-10" db="EMBL/GenBank/DDBJ databases">
        <authorList>
            <person name="de Groot N.N."/>
        </authorList>
    </citation>
    <scope>NUCLEOTIDE SEQUENCE [LARGE SCALE GENOMIC DNA]</scope>
    <source>
        <strain evidence="1 2">DSM 22220</strain>
    </source>
</reference>
<sequence length="79" mass="9105">MHIPLSYARRMADPAMKQHYAARLARAQKDAPFSSGTLFLEVAFQLRDELDAGKTLLPRVWGRAWLAERLAEKRRRAQP</sequence>
<dbReference type="STRING" id="591205.SAMN05421538_11442"/>
<keyword evidence="2" id="KW-1185">Reference proteome</keyword>
<dbReference type="OrthoDB" id="9845525at2"/>
<evidence type="ECO:0000313" key="2">
    <source>
        <dbReference type="Proteomes" id="UP000199344"/>
    </source>
</evidence>
<proteinExistence type="predicted"/>
<gene>
    <name evidence="1" type="ORF">SAMN05421538_11442</name>
</gene>
<name>A0A1G7GQQ9_9RHOB</name>
<organism evidence="1 2">
    <name type="scientific">Paracoccus isoporae</name>
    <dbReference type="NCBI Taxonomy" id="591205"/>
    <lineage>
        <taxon>Bacteria</taxon>
        <taxon>Pseudomonadati</taxon>
        <taxon>Pseudomonadota</taxon>
        <taxon>Alphaproteobacteria</taxon>
        <taxon>Rhodobacterales</taxon>
        <taxon>Paracoccaceae</taxon>
        <taxon>Paracoccus</taxon>
    </lineage>
</organism>
<evidence type="ECO:0000313" key="1">
    <source>
        <dbReference type="EMBL" id="SDE90490.1"/>
    </source>
</evidence>
<protein>
    <submittedName>
        <fullName evidence="1">Uncharacterized protein</fullName>
    </submittedName>
</protein>
<dbReference type="Proteomes" id="UP000199344">
    <property type="component" value="Unassembled WGS sequence"/>
</dbReference>
<accession>A0A1G7GQQ9</accession>
<dbReference type="AlphaFoldDB" id="A0A1G7GQQ9"/>
<dbReference type="RefSeq" id="WP_090525471.1">
    <property type="nucleotide sequence ID" value="NZ_FNAH01000014.1"/>
</dbReference>
<dbReference type="EMBL" id="FNAH01000014">
    <property type="protein sequence ID" value="SDE90490.1"/>
    <property type="molecule type" value="Genomic_DNA"/>
</dbReference>